<keyword evidence="3" id="KW-0808">Transferase</keyword>
<name>A0A8H3W1V8_9PEZI</name>
<dbReference type="InterPro" id="IPR015422">
    <property type="entry name" value="PyrdxlP-dep_Trfase_small"/>
</dbReference>
<evidence type="ECO:0000256" key="3">
    <source>
        <dbReference type="ARBA" id="ARBA00022679"/>
    </source>
</evidence>
<keyword evidence="7" id="KW-1185">Reference proteome</keyword>
<dbReference type="InterPro" id="IPR015424">
    <property type="entry name" value="PyrdxlP-dep_Trfase"/>
</dbReference>
<dbReference type="GO" id="GO:0009102">
    <property type="term" value="P:biotin biosynthetic process"/>
    <property type="evidence" value="ECO:0007669"/>
    <property type="project" value="TreeGrafter"/>
</dbReference>
<dbReference type="OrthoDB" id="2382073at2759"/>
<gene>
    <name evidence="6" type="ORF">GQ607_014323</name>
</gene>
<dbReference type="Pfam" id="PF00155">
    <property type="entry name" value="Aminotran_1_2"/>
    <property type="match status" value="1"/>
</dbReference>
<dbReference type="GO" id="GO:0030170">
    <property type="term" value="F:pyridoxal phosphate binding"/>
    <property type="evidence" value="ECO:0007669"/>
    <property type="project" value="InterPro"/>
</dbReference>
<dbReference type="GO" id="GO:0016740">
    <property type="term" value="F:transferase activity"/>
    <property type="evidence" value="ECO:0007669"/>
    <property type="project" value="UniProtKB-KW"/>
</dbReference>
<evidence type="ECO:0000256" key="4">
    <source>
        <dbReference type="ARBA" id="ARBA00022898"/>
    </source>
</evidence>
<comment type="similarity">
    <text evidence="2">Belongs to the class-II pyridoxal-phosphate-dependent aminotransferase family. BioF subfamily.</text>
</comment>
<sequence length="465" mass="50699">MPASDRLDSVFAALLARREAKSQLRRLTLVPAGSADFSSNAYLSLSTHPEVQRGYLTRIQAHLNPIDGPEDGNTPALLGSGGSRLLDGNVSLAESLERDIAAFHGGQAGLLFNSGFDANVGLFSCVPQHGDIIVYDELIHASVHDGMKMSRAGRKIAFAHNTVHPIENANGDRLWDETARGQSPSRSLSEVLSELTRGEEGKAVRESTKNVFIAVEGIYSMDGDVAPLKEIVECVERQLPHGNGLIIVDEAHSTGILGDRGRGLVCDLGLEDRVWGRVHTFGKAMSCAGAIVLCSQITRSYLINYARSLIYTTAMPFTALASIQTAYNFIMDGRSEPLLRHLWSLIDRTHQLLQELCSQYQPEAGLLYLSSEKPKSPIIPLFTSNPRGLALHCQQRGFMVRPIVAPTVPAGSERVRICIHGGNTIQQVEGLVSAIECWLVTQIKQTENKPNSVIETTAMELKSRL</sequence>
<reference evidence="6 7" key="1">
    <citation type="submission" date="2019-12" db="EMBL/GenBank/DDBJ databases">
        <title>A genome sequence resource for the geographically widespread anthracnose pathogen Colletotrichum asianum.</title>
        <authorList>
            <person name="Meng Y."/>
        </authorList>
    </citation>
    <scope>NUCLEOTIDE SEQUENCE [LARGE SCALE GENOMIC DNA]</scope>
    <source>
        <strain evidence="6 7">ICMP 18580</strain>
    </source>
</reference>
<dbReference type="PANTHER" id="PTHR13693">
    <property type="entry name" value="CLASS II AMINOTRANSFERASE/8-AMINO-7-OXONONANOATE SYNTHASE"/>
    <property type="match status" value="1"/>
</dbReference>
<accession>A0A8H3W1V8</accession>
<evidence type="ECO:0000256" key="1">
    <source>
        <dbReference type="ARBA" id="ARBA00001933"/>
    </source>
</evidence>
<evidence type="ECO:0000313" key="6">
    <source>
        <dbReference type="EMBL" id="KAF0318405.1"/>
    </source>
</evidence>
<dbReference type="InterPro" id="IPR004839">
    <property type="entry name" value="Aminotransferase_I/II_large"/>
</dbReference>
<evidence type="ECO:0000256" key="2">
    <source>
        <dbReference type="ARBA" id="ARBA00010008"/>
    </source>
</evidence>
<dbReference type="SUPFAM" id="SSF53383">
    <property type="entry name" value="PLP-dependent transferases"/>
    <property type="match status" value="1"/>
</dbReference>
<feature type="domain" description="Aminotransferase class I/classII large" evidence="5">
    <location>
        <begin position="36"/>
        <end position="435"/>
    </location>
</feature>
<dbReference type="PANTHER" id="PTHR13693:SF77">
    <property type="entry name" value="8-AMINO-7-OXONONANOATE SYNTHASE"/>
    <property type="match status" value="1"/>
</dbReference>
<evidence type="ECO:0000313" key="7">
    <source>
        <dbReference type="Proteomes" id="UP000434172"/>
    </source>
</evidence>
<dbReference type="Gene3D" id="3.40.640.10">
    <property type="entry name" value="Type I PLP-dependent aspartate aminotransferase-like (Major domain)"/>
    <property type="match status" value="1"/>
</dbReference>
<dbReference type="InterPro" id="IPR015421">
    <property type="entry name" value="PyrdxlP-dep_Trfase_major"/>
</dbReference>
<dbReference type="InterPro" id="IPR050087">
    <property type="entry name" value="AON_synthase_class-II"/>
</dbReference>
<dbReference type="Proteomes" id="UP000434172">
    <property type="component" value="Unassembled WGS sequence"/>
</dbReference>
<keyword evidence="4" id="KW-0663">Pyridoxal phosphate</keyword>
<dbReference type="AlphaFoldDB" id="A0A8H3W1V8"/>
<protein>
    <submittedName>
        <fullName evidence="6">8-amino-7-oxononanoate synthase</fullName>
    </submittedName>
</protein>
<comment type="cofactor">
    <cofactor evidence="1">
        <name>pyridoxal 5'-phosphate</name>
        <dbReference type="ChEBI" id="CHEBI:597326"/>
    </cofactor>
</comment>
<evidence type="ECO:0000259" key="5">
    <source>
        <dbReference type="Pfam" id="PF00155"/>
    </source>
</evidence>
<dbReference type="EMBL" id="WOWK01000110">
    <property type="protein sequence ID" value="KAF0318405.1"/>
    <property type="molecule type" value="Genomic_DNA"/>
</dbReference>
<comment type="caution">
    <text evidence="6">The sequence shown here is derived from an EMBL/GenBank/DDBJ whole genome shotgun (WGS) entry which is preliminary data.</text>
</comment>
<dbReference type="Gene3D" id="3.90.1150.10">
    <property type="entry name" value="Aspartate Aminotransferase, domain 1"/>
    <property type="match status" value="1"/>
</dbReference>
<proteinExistence type="inferred from homology"/>
<organism evidence="6 7">
    <name type="scientific">Colletotrichum asianum</name>
    <dbReference type="NCBI Taxonomy" id="702518"/>
    <lineage>
        <taxon>Eukaryota</taxon>
        <taxon>Fungi</taxon>
        <taxon>Dikarya</taxon>
        <taxon>Ascomycota</taxon>
        <taxon>Pezizomycotina</taxon>
        <taxon>Sordariomycetes</taxon>
        <taxon>Hypocreomycetidae</taxon>
        <taxon>Glomerellales</taxon>
        <taxon>Glomerellaceae</taxon>
        <taxon>Colletotrichum</taxon>
        <taxon>Colletotrichum gloeosporioides species complex</taxon>
    </lineage>
</organism>